<proteinExistence type="predicted"/>
<dbReference type="EMBL" id="JAYKXN010000001">
    <property type="protein sequence ID" value="KAK7317391.1"/>
    <property type="molecule type" value="Genomic_DNA"/>
</dbReference>
<keyword evidence="2" id="KW-1185">Reference proteome</keyword>
<reference evidence="1 2" key="1">
    <citation type="submission" date="2024-01" db="EMBL/GenBank/DDBJ databases">
        <title>The genomes of 5 underutilized Papilionoideae crops provide insights into root nodulation and disease resistance.</title>
        <authorList>
            <person name="Yuan L."/>
        </authorList>
    </citation>
    <scope>NUCLEOTIDE SEQUENCE [LARGE SCALE GENOMIC DNA]</scope>
    <source>
        <strain evidence="1">LY-2023</strain>
        <tissue evidence="1">Leaf</tissue>
    </source>
</reference>
<comment type="caution">
    <text evidence="1">The sequence shown here is derived from an EMBL/GenBank/DDBJ whole genome shotgun (WGS) entry which is preliminary data.</text>
</comment>
<name>A0AAN9PZX3_CLITE</name>
<evidence type="ECO:0000313" key="2">
    <source>
        <dbReference type="Proteomes" id="UP001359559"/>
    </source>
</evidence>
<dbReference type="PANTHER" id="PTHR27006:SF634">
    <property type="entry name" value="RECEPTOR-LIKE SERINE_THREONINE-PROTEIN KINASE"/>
    <property type="match status" value="1"/>
</dbReference>
<dbReference type="Proteomes" id="UP001359559">
    <property type="component" value="Unassembled WGS sequence"/>
</dbReference>
<dbReference type="InterPro" id="IPR011009">
    <property type="entry name" value="Kinase-like_dom_sf"/>
</dbReference>
<sequence>MAPEYAMERLFSAWNKWCLGEFLELIDPMLEESYIPSEVKKCIHIGLLCVQQDAADRPTMSNVVVMVASNTMALPQPNQPAFLVGRMTSEE</sequence>
<dbReference type="Gene3D" id="1.10.510.10">
    <property type="entry name" value="Transferase(Phosphotransferase) domain 1"/>
    <property type="match status" value="1"/>
</dbReference>
<dbReference type="AlphaFoldDB" id="A0AAN9PZX3"/>
<organism evidence="1 2">
    <name type="scientific">Clitoria ternatea</name>
    <name type="common">Butterfly pea</name>
    <dbReference type="NCBI Taxonomy" id="43366"/>
    <lineage>
        <taxon>Eukaryota</taxon>
        <taxon>Viridiplantae</taxon>
        <taxon>Streptophyta</taxon>
        <taxon>Embryophyta</taxon>
        <taxon>Tracheophyta</taxon>
        <taxon>Spermatophyta</taxon>
        <taxon>Magnoliopsida</taxon>
        <taxon>eudicotyledons</taxon>
        <taxon>Gunneridae</taxon>
        <taxon>Pentapetalae</taxon>
        <taxon>rosids</taxon>
        <taxon>fabids</taxon>
        <taxon>Fabales</taxon>
        <taxon>Fabaceae</taxon>
        <taxon>Papilionoideae</taxon>
        <taxon>50 kb inversion clade</taxon>
        <taxon>NPAAA clade</taxon>
        <taxon>indigoferoid/millettioid clade</taxon>
        <taxon>Phaseoleae</taxon>
        <taxon>Clitoria</taxon>
    </lineage>
</organism>
<accession>A0AAN9PZX3</accession>
<dbReference type="PANTHER" id="PTHR27006">
    <property type="entry name" value="PROMASTIGOTE SURFACE ANTIGEN PROTEIN PSA"/>
    <property type="match status" value="1"/>
</dbReference>
<protein>
    <recommendedName>
        <fullName evidence="3">S-locus receptor kinase C-terminal domain-containing protein</fullName>
    </recommendedName>
</protein>
<evidence type="ECO:0008006" key="3">
    <source>
        <dbReference type="Google" id="ProtNLM"/>
    </source>
</evidence>
<dbReference type="SUPFAM" id="SSF56112">
    <property type="entry name" value="Protein kinase-like (PK-like)"/>
    <property type="match status" value="1"/>
</dbReference>
<gene>
    <name evidence="1" type="ORF">RJT34_01568</name>
</gene>
<evidence type="ECO:0000313" key="1">
    <source>
        <dbReference type="EMBL" id="KAK7317391.1"/>
    </source>
</evidence>